<feature type="domain" description="Phage terminase large subunit GpA ATPase" evidence="2">
    <location>
        <begin position="69"/>
        <end position="310"/>
    </location>
</feature>
<dbReference type="InterPro" id="IPR046453">
    <property type="entry name" value="GpA_ATPase"/>
</dbReference>
<dbReference type="RefSeq" id="WP_058599285.1">
    <property type="nucleotide sequence ID" value="NZ_LDQA01000014.1"/>
</dbReference>
<protein>
    <recommendedName>
        <fullName evidence="6">Terminase</fullName>
    </recommendedName>
</protein>
<dbReference type="Pfam" id="PF20454">
    <property type="entry name" value="GpA_nuclease"/>
    <property type="match status" value="1"/>
</dbReference>
<evidence type="ECO:0008006" key="6">
    <source>
        <dbReference type="Google" id="ProtNLM"/>
    </source>
</evidence>
<dbReference type="PATRIC" id="fig|401562.4.peg.734"/>
<dbReference type="InterPro" id="IPR046454">
    <property type="entry name" value="GpA_endonuclease"/>
</dbReference>
<evidence type="ECO:0000256" key="1">
    <source>
        <dbReference type="SAM" id="MobiDB-lite"/>
    </source>
</evidence>
<feature type="region of interest" description="Disordered" evidence="1">
    <location>
        <begin position="675"/>
        <end position="746"/>
    </location>
</feature>
<reference evidence="4 5" key="1">
    <citation type="journal article" date="2016" name="Front. Microbiol.">
        <title>Genomic Resource of Rice Seed Associated Bacteria.</title>
        <authorList>
            <person name="Midha S."/>
            <person name="Bansal K."/>
            <person name="Sharma S."/>
            <person name="Kumar N."/>
            <person name="Patil P.P."/>
            <person name="Chaudhry V."/>
            <person name="Patil P.B."/>
        </authorList>
    </citation>
    <scope>NUCLEOTIDE SEQUENCE [LARGE SCALE GENOMIC DNA]</scope>
    <source>
        <strain evidence="4 5">NS365</strain>
    </source>
</reference>
<dbReference type="AlphaFoldDB" id="A0A175RVL8"/>
<dbReference type="Proteomes" id="UP000078529">
    <property type="component" value="Unassembled WGS sequence"/>
</dbReference>
<dbReference type="GO" id="GO:0004519">
    <property type="term" value="F:endonuclease activity"/>
    <property type="evidence" value="ECO:0007669"/>
    <property type="project" value="InterPro"/>
</dbReference>
<keyword evidence="5" id="KW-1185">Reference proteome</keyword>
<evidence type="ECO:0000259" key="2">
    <source>
        <dbReference type="Pfam" id="PF05876"/>
    </source>
</evidence>
<sequence>MRYEDPELLARCAELTEIGADAYLKAAALAAANLVPSEPEDIPTWAKNNVIIPTSVSDRSGPYEMNAIQCAIARMWQDPFIRQVDYLKIARAGATLLISTGMAYHTGHLGFDSLFFERTEPDAQAFHDKKLYQILMASPSLAAMMRPDTKAGIQDGWSDRIFRNGASLQLRSGNKPIKSIKGLFVAIDEAGDEKYSKGPEGNIVTVVRGRLQEFCAPILFVCGTPTVVGCCISDEYSRSDKRHWYMPCPHCQEMIRYEPDVRPGRRDQDTGTGLRYVRNERGVVEDSWYACACGGLIEETSKIEMLEAGEFRATDIGEPGHVGCYTSAAHSTDPQMTWRHVGANHHASLRNEKTRQAYVNLTLAQPYDPAPPILVDTTKLQENVLDAEALPDGIDCPEDAVYLVAAIDNQKGVRDDPRNPPRGEMTVMAACRNNRWHVIAHHVISHLVQERDGHTKRIGFDPFDEDYADQVWDILDKEYVAGDGRLLKIRKCLVDVGWQTEAAYKFCTLPGSRERGILPIRGDTTERAGRRVTLLPTNGTLRKSKKSGRNYLWIGTRDAKDECARRLAIPAPAPGSISFSRSLPETYFEGLIAERLVETKPGVSTWVQTGSNTGEPWDCLQYWYAAKELVIVKNRRLREEVDAVDPTVAQAAIEARLATEEASTIVEGATTDLVVQPPLQGSGSDADPPLQGSGSDADPPEQEAVSSSGLRMRVVERKTRRTETTPEVTSRIERIRRRQSRSGVGW</sequence>
<evidence type="ECO:0000313" key="5">
    <source>
        <dbReference type="Proteomes" id="UP000078529"/>
    </source>
</evidence>
<proteinExistence type="predicted"/>
<dbReference type="GO" id="GO:0016887">
    <property type="term" value="F:ATP hydrolysis activity"/>
    <property type="evidence" value="ECO:0007669"/>
    <property type="project" value="InterPro"/>
</dbReference>
<gene>
    <name evidence="4" type="ORF">NS365_05510</name>
</gene>
<comment type="caution">
    <text evidence="4">The sequence shown here is derived from an EMBL/GenBank/DDBJ whole genome shotgun (WGS) entry which is preliminary data.</text>
</comment>
<evidence type="ECO:0000259" key="3">
    <source>
        <dbReference type="Pfam" id="PF20454"/>
    </source>
</evidence>
<accession>A0A175RVL8</accession>
<evidence type="ECO:0000313" key="4">
    <source>
        <dbReference type="EMBL" id="KTR06892.1"/>
    </source>
</evidence>
<dbReference type="Pfam" id="PF05876">
    <property type="entry name" value="GpA_ATPase"/>
    <property type="match status" value="1"/>
</dbReference>
<organism evidence="4 5">
    <name type="scientific">Aureimonas ureilytica</name>
    <dbReference type="NCBI Taxonomy" id="401562"/>
    <lineage>
        <taxon>Bacteria</taxon>
        <taxon>Pseudomonadati</taxon>
        <taxon>Pseudomonadota</taxon>
        <taxon>Alphaproteobacteria</taxon>
        <taxon>Hyphomicrobiales</taxon>
        <taxon>Aurantimonadaceae</taxon>
        <taxon>Aureimonas</taxon>
    </lineage>
</organism>
<name>A0A175RVL8_9HYPH</name>
<feature type="compositionally biased region" description="Basic and acidic residues" evidence="1">
    <location>
        <begin position="713"/>
        <end position="724"/>
    </location>
</feature>
<dbReference type="EMBL" id="LDQA01000014">
    <property type="protein sequence ID" value="KTR06892.1"/>
    <property type="molecule type" value="Genomic_DNA"/>
</dbReference>
<feature type="domain" description="Terminase large subunit GpA endonuclease" evidence="3">
    <location>
        <begin position="336"/>
        <end position="633"/>
    </location>
</feature>